<dbReference type="AlphaFoldDB" id="A0A6A5BVN0"/>
<dbReference type="EMBL" id="VFQX01000012">
    <property type="protein sequence ID" value="KAF0982123.1"/>
    <property type="molecule type" value="Genomic_DNA"/>
</dbReference>
<dbReference type="GeneID" id="68119199"/>
<comment type="caution">
    <text evidence="2">The sequence shown here is derived from an EMBL/GenBank/DDBJ whole genome shotgun (WGS) entry which is preliminary data.</text>
</comment>
<feature type="compositionally biased region" description="Basic and acidic residues" evidence="1">
    <location>
        <begin position="21"/>
        <end position="30"/>
    </location>
</feature>
<name>A0A6A5BVN0_NAEFO</name>
<dbReference type="VEuPathDB" id="AmoebaDB:NfTy_041270"/>
<proteinExistence type="predicted"/>
<dbReference type="Proteomes" id="UP000444721">
    <property type="component" value="Unassembled WGS sequence"/>
</dbReference>
<feature type="region of interest" description="Disordered" evidence="1">
    <location>
        <begin position="1"/>
        <end position="30"/>
    </location>
</feature>
<sequence>MTPLHQPSKRRTNYPQEVPEEALKLQVREPTMDDSRDKLLLLLLENALSSLGFKETSKSSSPVVDELSMHETNQLLNRMPPIQKELDDHPQDVFMRKEKSLKPPLAAQIVPIEFPPQVQFEKPKELKEEEAKISGSELTILRYSPEGELDRSVPSITITFSQPMVPVSSVSNVENENVPVEISPLPKKGGKFKWLGTRTLVYEANYRFDMSTKYTVSIKKGTTSQIGGVLKNHFSFSFATPRLSLLDSLPGVSWNGHMPVNEFPVFYAEFDQDIEPTTVVSFISTPFHSTSLILDGTSSNPLLKEHVKKMMKDYNKRNPSLYKAYESKLESAPHSRHLWFTMDVQNHNLVNA</sequence>
<reference evidence="2 3" key="1">
    <citation type="journal article" date="2019" name="Sci. Rep.">
        <title>Nanopore sequencing improves the draft genome of the human pathogenic amoeba Naegleria fowleri.</title>
        <authorList>
            <person name="Liechti N."/>
            <person name="Schurch N."/>
            <person name="Bruggmann R."/>
            <person name="Wittwer M."/>
        </authorList>
    </citation>
    <scope>NUCLEOTIDE SEQUENCE [LARGE SCALE GENOMIC DNA]</scope>
    <source>
        <strain evidence="2 3">ATCC 30894</strain>
    </source>
</reference>
<evidence type="ECO:0008006" key="4">
    <source>
        <dbReference type="Google" id="ProtNLM"/>
    </source>
</evidence>
<evidence type="ECO:0000256" key="1">
    <source>
        <dbReference type="SAM" id="MobiDB-lite"/>
    </source>
</evidence>
<keyword evidence="3" id="KW-1185">Reference proteome</keyword>
<organism evidence="2 3">
    <name type="scientific">Naegleria fowleri</name>
    <name type="common">Brain eating amoeba</name>
    <dbReference type="NCBI Taxonomy" id="5763"/>
    <lineage>
        <taxon>Eukaryota</taxon>
        <taxon>Discoba</taxon>
        <taxon>Heterolobosea</taxon>
        <taxon>Tetramitia</taxon>
        <taxon>Eutetramitia</taxon>
        <taxon>Vahlkampfiidae</taxon>
        <taxon>Naegleria</taxon>
    </lineage>
</organism>
<protein>
    <recommendedName>
        <fullName evidence="4">SbsA Ig-like domain-containing protein</fullName>
    </recommendedName>
</protein>
<evidence type="ECO:0000313" key="3">
    <source>
        <dbReference type="Proteomes" id="UP000444721"/>
    </source>
</evidence>
<accession>A0A6A5BVN0</accession>
<dbReference type="Gene3D" id="2.60.40.3710">
    <property type="match status" value="1"/>
</dbReference>
<dbReference type="RefSeq" id="XP_044566836.1">
    <property type="nucleotide sequence ID" value="XM_044702453.1"/>
</dbReference>
<dbReference type="OrthoDB" id="10057500at2759"/>
<gene>
    <name evidence="2" type="ORF">FDP41_011984</name>
</gene>
<dbReference type="VEuPathDB" id="AmoebaDB:NF0069600"/>
<dbReference type="VEuPathDB" id="AmoebaDB:FDP41_011984"/>
<evidence type="ECO:0000313" key="2">
    <source>
        <dbReference type="EMBL" id="KAF0982123.1"/>
    </source>
</evidence>